<dbReference type="Proteomes" id="UP001148838">
    <property type="component" value="Unassembled WGS sequence"/>
</dbReference>
<accession>A0ABQ8SAD3</accession>
<protein>
    <submittedName>
        <fullName evidence="1">Uncharacterized protein</fullName>
    </submittedName>
</protein>
<evidence type="ECO:0000313" key="2">
    <source>
        <dbReference type="Proteomes" id="UP001148838"/>
    </source>
</evidence>
<proteinExistence type="predicted"/>
<reference evidence="1 2" key="1">
    <citation type="journal article" date="2022" name="Allergy">
        <title>Genome assembly and annotation of Periplaneta americana reveal a comprehensive cockroach allergen profile.</title>
        <authorList>
            <person name="Wang L."/>
            <person name="Xiong Q."/>
            <person name="Saelim N."/>
            <person name="Wang L."/>
            <person name="Nong W."/>
            <person name="Wan A.T."/>
            <person name="Shi M."/>
            <person name="Liu X."/>
            <person name="Cao Q."/>
            <person name="Hui J.H.L."/>
            <person name="Sookrung N."/>
            <person name="Leung T.F."/>
            <person name="Tungtrongchitr A."/>
            <person name="Tsui S.K.W."/>
        </authorList>
    </citation>
    <scope>NUCLEOTIDE SEQUENCE [LARGE SCALE GENOMIC DNA]</scope>
    <source>
        <strain evidence="1">PWHHKU_190912</strain>
    </source>
</reference>
<gene>
    <name evidence="1" type="ORF">ANN_19292</name>
</gene>
<evidence type="ECO:0000313" key="1">
    <source>
        <dbReference type="EMBL" id="KAJ4430701.1"/>
    </source>
</evidence>
<keyword evidence="2" id="KW-1185">Reference proteome</keyword>
<comment type="caution">
    <text evidence="1">The sequence shown here is derived from an EMBL/GenBank/DDBJ whole genome shotgun (WGS) entry which is preliminary data.</text>
</comment>
<dbReference type="EMBL" id="JAJSOF020000031">
    <property type="protein sequence ID" value="KAJ4430701.1"/>
    <property type="molecule type" value="Genomic_DNA"/>
</dbReference>
<organism evidence="1 2">
    <name type="scientific">Periplaneta americana</name>
    <name type="common">American cockroach</name>
    <name type="synonym">Blatta americana</name>
    <dbReference type="NCBI Taxonomy" id="6978"/>
    <lineage>
        <taxon>Eukaryota</taxon>
        <taxon>Metazoa</taxon>
        <taxon>Ecdysozoa</taxon>
        <taxon>Arthropoda</taxon>
        <taxon>Hexapoda</taxon>
        <taxon>Insecta</taxon>
        <taxon>Pterygota</taxon>
        <taxon>Neoptera</taxon>
        <taxon>Polyneoptera</taxon>
        <taxon>Dictyoptera</taxon>
        <taxon>Blattodea</taxon>
        <taxon>Blattoidea</taxon>
        <taxon>Blattidae</taxon>
        <taxon>Blattinae</taxon>
        <taxon>Periplaneta</taxon>
    </lineage>
</organism>
<sequence>MAGLCEGGNEPLGSLKARGGHTKHAVVPFMMKTGPDCLAEHLYRMNCTPSDRCIICRDTGAVQNKNHLEKCTPFTSDNIAGLYWEATRKIMQIK</sequence>
<name>A0ABQ8SAD3_PERAM</name>